<dbReference type="FunFam" id="2.10.25.10:FF:000391">
    <property type="entry name" value="Weary, isoform C"/>
    <property type="match status" value="11"/>
</dbReference>
<dbReference type="PANTHER" id="PTHR24049:SF22">
    <property type="entry name" value="DROSOPHILA CRUMBS HOMOLOG"/>
    <property type="match status" value="1"/>
</dbReference>
<dbReference type="PROSITE" id="PS01186">
    <property type="entry name" value="EGF_2"/>
    <property type="match status" value="2"/>
</dbReference>
<keyword evidence="11 16" id="KW-0472">Membrane</keyword>
<accession>A0A8S4MUL6</accession>
<feature type="chain" id="PRO_5035863930" description="Delta-like protein" evidence="18">
    <location>
        <begin position="18"/>
        <end position="2685"/>
    </location>
</feature>
<feature type="domain" description="EGF-like" evidence="19">
    <location>
        <begin position="1723"/>
        <end position="1759"/>
    </location>
</feature>
<feature type="domain" description="EGF-like" evidence="19">
    <location>
        <begin position="799"/>
        <end position="835"/>
    </location>
</feature>
<dbReference type="GO" id="GO:0005509">
    <property type="term" value="F:calcium ion binding"/>
    <property type="evidence" value="ECO:0007669"/>
    <property type="project" value="InterPro"/>
</dbReference>
<keyword evidence="5 16" id="KW-0812">Transmembrane</keyword>
<dbReference type="Gene3D" id="2.10.25.10">
    <property type="entry name" value="Laminin"/>
    <property type="match status" value="18"/>
</dbReference>
<keyword evidence="13" id="KW-0325">Glycoprotein</keyword>
<feature type="disulfide bond" evidence="14">
    <location>
        <begin position="147"/>
        <end position="164"/>
    </location>
</feature>
<evidence type="ECO:0000256" key="15">
    <source>
        <dbReference type="PROSITE-ProRule" id="PRU00377"/>
    </source>
</evidence>
<dbReference type="GO" id="GO:0045197">
    <property type="term" value="P:establishment or maintenance of epithelial cell apical/basal polarity"/>
    <property type="evidence" value="ECO:0007669"/>
    <property type="project" value="TreeGrafter"/>
</dbReference>
<feature type="domain" description="EGF-like" evidence="19">
    <location>
        <begin position="1195"/>
        <end position="1231"/>
    </location>
</feature>
<feature type="domain" description="EGF-like" evidence="19">
    <location>
        <begin position="1591"/>
        <end position="1627"/>
    </location>
</feature>
<evidence type="ECO:0000256" key="10">
    <source>
        <dbReference type="ARBA" id="ARBA00022989"/>
    </source>
</evidence>
<feature type="disulfide bond" evidence="14">
    <location>
        <begin position="429"/>
        <end position="438"/>
    </location>
</feature>
<feature type="domain" description="EGF-like" evidence="19">
    <location>
        <begin position="535"/>
        <end position="571"/>
    </location>
</feature>
<keyword evidence="7 16" id="KW-0677">Repeat</keyword>
<feature type="domain" description="EGF-like" evidence="19">
    <location>
        <begin position="137"/>
        <end position="176"/>
    </location>
</feature>
<keyword evidence="10 16" id="KW-1133">Transmembrane helix</keyword>
<evidence type="ECO:0000256" key="8">
    <source>
        <dbReference type="ARBA" id="ARBA00022782"/>
    </source>
</evidence>
<feature type="disulfide bond" evidence="14">
    <location>
        <begin position="693"/>
        <end position="702"/>
    </location>
</feature>
<comment type="subcellular location">
    <subcellularLocation>
        <location evidence="1">Cell membrane</location>
        <topology evidence="1">Single-pass type I membrane protein</topology>
    </subcellularLocation>
    <subcellularLocation>
        <location evidence="16">Membrane</location>
        <topology evidence="16">Single-pass type I membrane protein</topology>
    </subcellularLocation>
</comment>
<dbReference type="Pfam" id="PF00008">
    <property type="entry name" value="EGF"/>
    <property type="match status" value="13"/>
</dbReference>
<dbReference type="OrthoDB" id="5953235at2759"/>
<evidence type="ECO:0000313" key="21">
    <source>
        <dbReference type="EMBL" id="CAH1772365.1"/>
    </source>
</evidence>
<dbReference type="GO" id="GO:0032991">
    <property type="term" value="C:protein-containing complex"/>
    <property type="evidence" value="ECO:0007669"/>
    <property type="project" value="TreeGrafter"/>
</dbReference>
<feature type="disulfide bond" evidence="14">
    <location>
        <begin position="1881"/>
        <end position="1890"/>
    </location>
</feature>
<dbReference type="GO" id="GO:0007154">
    <property type="term" value="P:cell communication"/>
    <property type="evidence" value="ECO:0007669"/>
    <property type="project" value="InterPro"/>
</dbReference>
<keyword evidence="6 16" id="KW-0732">Signal</keyword>
<dbReference type="SMART" id="SM00179">
    <property type="entry name" value="EGF_CA"/>
    <property type="match status" value="17"/>
</dbReference>
<feature type="domain" description="EGF-like" evidence="19">
    <location>
        <begin position="2537"/>
        <end position="2576"/>
    </location>
</feature>
<evidence type="ECO:0000256" key="16">
    <source>
        <dbReference type="RuleBase" id="RU280815"/>
    </source>
</evidence>
<proteinExistence type="predicted"/>
<dbReference type="FunFam" id="2.10.25.10:FF:000012">
    <property type="entry name" value="Delta-like protein"/>
    <property type="match status" value="1"/>
</dbReference>
<feature type="domain" description="DSL" evidence="20">
    <location>
        <begin position="1895"/>
        <end position="1940"/>
    </location>
</feature>
<evidence type="ECO:0000256" key="11">
    <source>
        <dbReference type="ARBA" id="ARBA00023136"/>
    </source>
</evidence>
<feature type="disulfide bond" evidence="14">
    <location>
        <begin position="2270"/>
        <end position="2279"/>
    </location>
</feature>
<dbReference type="GO" id="GO:0005886">
    <property type="term" value="C:plasma membrane"/>
    <property type="evidence" value="ECO:0007669"/>
    <property type="project" value="UniProtKB-SubCell"/>
</dbReference>
<dbReference type="GO" id="GO:0007157">
    <property type="term" value="P:heterophilic cell-cell adhesion via plasma membrane cell adhesion molecules"/>
    <property type="evidence" value="ECO:0007669"/>
    <property type="project" value="TreeGrafter"/>
</dbReference>
<feature type="disulfide bond" evidence="14">
    <location>
        <begin position="2016"/>
        <end position="2025"/>
    </location>
</feature>
<name>A0A8S4MUL6_OWEFU</name>
<dbReference type="PANTHER" id="PTHR24049">
    <property type="entry name" value="CRUMBS FAMILY MEMBER"/>
    <property type="match status" value="1"/>
</dbReference>
<sequence>MLSTVFLLCLIAVTANAGVVESPDVDMGFDVPDVIDAVGDQLSPAEWIPNCEKHHFGPSCEVYCKPVDDKKLGHYLCHPITGEKVCRNGFAEPETNCTVQVPIKQNCPISGDCINGTCVNQRCVCNPGWTGMYCEEIILGCSGGNPCLNGGVCRNTNVGNRYQCFCQPDWTGTNCEIPINRCPPNYYGPGCSVYCMERNDCISGFYTCDPSSGAKICRSGWTRPDLDCKVKIIPKPNDPECPRDGVCQRGSCFAGRCCCESGWTGRLCDCRILVCDSQPCRNGGTCRDLIDSYQCICPPTHTGLNCETEIPRCPPNYYNPPACNVFCLAADDCERGHYTCDPNTGAKVCLPGYAVPENDCKIKTLPPPNDPDCPIDSPCVYGRCWRRSCCCNEHYTGVRCETFIDYCVSRPCQNGGTCNPIVGGFTCTCPRDYTGRWCETYNPQCPPNYYNPPACNVYCLAADDCDRGHYTCDPNTGAKVCLPGYAVPENDCKIKTLPPPNDPDCPIDSPCVYGRCYRRACCCNEHYTGVRCETFIDYCISQPCLNGGTCNPMVGGYTCICLRDYTGTHCETYAPQCPPNYYNPPACNVYCLAADDCDRGHYTCDPNTGAKVCLPGYAVPENDCKVKTLPPPNDPDCPIDSPCVYGRCYRRGCCCNEHYTGVRCETFIDYCVSQPCLNGGTCNPLVGGYTCTCLRDYTGTHCETYDPQCPPNYYNPPACNVYCLAADDCDRGHYTCDPNTGAKVCLPGYAVPENDCKLKTIPPPNDPDCPTDSPCVYGRCYRQSCCCNEHYTGRRCETFIDYCVSRPCQNGGTCNPMVGGYTCTCLRDYTGTHCETYDPQCPPNYYNPPACNVYCLAADDCDRGHYTCDPNTGAKVCLPGYAIPENDCKIKTLPPPSDPDCPTDSPCIYGRCYRRACCCNEHYTGVRCETFIDYCVSRPCQNGGTCNPIVGGFTCTCPRDYTGRWCETYDPQCPPNYYNPPACNVYCLAADDCDRGHYTCDPNTGAKVCLPGYAVPENDCKLKTVPPPTDPDCPTDTPCVYGRCYRRACCCNEHYTGVRCETFIDYCVSRPCQNGGTCNPMVGGYTCTCLRDYTGTHCETYDPQCPPNYYNPPACNVYCLAADDCDRGHYTCDPNTGAKVCLPGYAVPENDCKVKTLPPPNDPDCPTDSPCVYGRCYRRACCCNEHYTGVRCETFIDYCVSQPCLNGGTCNPMVGGYTCICLRDYTGTHCETYDPQCPPNYYNPPACNVYCLAADDCDRGHYTCDPNTGAKVCLPGYAVPENDCKLKTLPPPSDPDCPTDSPCLYGRCYRRGCCCNEHYTGTRCETFINYCTSQPCLNGGTCNPIVGGYTCTCLRDYTGTHCETYDPQCPPNYYNPPACNVYCLAADDCDRGHYTCDPNTGAKVCLPGYAVPENDCKLKTIPPPTDPDCPTDSPCVYGRCYRQSCCCNEHYTGVRCETFIDYCVSQPCQNGGTCNPMVGGYTCTCLRDYTGTHCETYDPQCPPNYYNPPACNVYCFAADDCDRGHYTCDPNTGAKVCLPGYAVPENDCKVKTIPPPTDPDCPTDSPCVYGRCYRRACCCNEHYTGVRCETFIDYCVSRPCQNGGTCNPTVGGFTCTCPRDYTGRWCETYDPQCPPNYYNPPACNVYCLAADDCDRGHYTCDPNTGAKVCLPGYAVPENDCKVKTLPPPNDPDCPTDSPCIYGRCYRRTCCCNTHYTGARCGTFIDYCVSRPCQNGGTCSPTVGGYTCICLRDYTGTHCETYDPQCPPNYYNPPACNVYCLAADDCERGHYTCNPFTGAKECLPGYTNPDVDCKIKTIPPPADPDCPRDSPCLYGRCYKGNCCCDEHYTGRRCETFIDYCASQPCLNGGTCTPRIGGYTCSCCQNFEGTNCERYVQRCPPNYYGQRCERYCLPQNDCDGHFTCDCQTGNKVCLDGWMRPEANCTVKETPPSSDRECPDRGVCLNGGACFQKTCCCPRNFRGELCEIQNMPCERNRCMNGGTCVNLSPGFDGDFRCICPPQWTGLLCDTTWNGCPPNYFNPPACNVFCREADSCSEGHYTCGPDGSKICREHWECVASDCRTRYWPKWNDTECPPIGPNGEMCRYGECHRQTCCCHYGWTGPYCDIFNPATPLPPRYSNDTNVNETTTNETGRIKRDIESEFFKVESQDSCSPRDNCAEGHYICNGGTKICRDGWADVSTNCTVRAVSPAADPECPDSGQCDMGSCFAKSCCCMLGYTGDLCQEQMNPCGSNPCANGGTCSRDGPFNYKCDCTSFYTGNNCETRMRCERHKYGPNCDVHCKPENSCAGHYRCDQNTGAKICLDGYRNPDQNCIDKINEDHTDCPTVGCDTRNSHCFNNQCCCNPGFKGEGCNIVKLPCEDVKCDNITGVFCRNEDGKGLCCRNANNSRDCIDPSSNMTTAVPTTSTVVTLQSSRITSPSTARTTTRLVCRDGYYGPTCSVRCKADESSCERGHYTCHPTTGEKLCEQNWGPPNNCTVKSPNIANDPECPDAGNCRNDGICFKKTCCCRRNYRGDLCETYVLPCDRPNAVVCQNGGTCRNDADTSSCVCPDGFTGRLCENRIIPGSSTALPTTKTPTKATPAPRKADPVWRKWWFWVAIFGGLLVLVLLVLLIALCCSMKRRSGKDLEKQKFEVTRSNKYDSEHFSEPADYKYGFNKGPRTISGVVRH</sequence>
<feature type="disulfide bond" evidence="15">
    <location>
        <begin position="1897"/>
        <end position="1906"/>
    </location>
</feature>
<keyword evidence="12 14" id="KW-1015">Disulfide bond</keyword>
<feature type="disulfide bond" evidence="14">
    <location>
        <begin position="1089"/>
        <end position="1098"/>
    </location>
</feature>
<organism evidence="21 22">
    <name type="scientific">Owenia fusiformis</name>
    <name type="common">Polychaete worm</name>
    <dbReference type="NCBI Taxonomy" id="6347"/>
    <lineage>
        <taxon>Eukaryota</taxon>
        <taxon>Metazoa</taxon>
        <taxon>Spiralia</taxon>
        <taxon>Lophotrochozoa</taxon>
        <taxon>Annelida</taxon>
        <taxon>Polychaeta</taxon>
        <taxon>Sedentaria</taxon>
        <taxon>Canalipalpata</taxon>
        <taxon>Sabellida</taxon>
        <taxon>Oweniida</taxon>
        <taxon>Oweniidae</taxon>
        <taxon>Owenia</taxon>
    </lineage>
</organism>
<evidence type="ECO:0000256" key="9">
    <source>
        <dbReference type="ARBA" id="ARBA00022837"/>
    </source>
</evidence>
<dbReference type="InterPro" id="IPR001774">
    <property type="entry name" value="DSL"/>
</dbReference>
<gene>
    <name evidence="21" type="ORF">OFUS_LOCUS137</name>
</gene>
<feature type="domain" description="EGF-like" evidence="19">
    <location>
        <begin position="1459"/>
        <end position="1495"/>
    </location>
</feature>
<dbReference type="Gene3D" id="2.10.25.140">
    <property type="match status" value="18"/>
</dbReference>
<feature type="disulfide bond" evidence="14">
    <location>
        <begin position="1221"/>
        <end position="1230"/>
    </location>
</feature>
<dbReference type="SMART" id="SM00181">
    <property type="entry name" value="EGF"/>
    <property type="match status" value="47"/>
</dbReference>
<keyword evidence="8" id="KW-0221">Differentiation</keyword>
<evidence type="ECO:0000256" key="12">
    <source>
        <dbReference type="ARBA" id="ARBA00023157"/>
    </source>
</evidence>
<dbReference type="PROSITE" id="PS00022">
    <property type="entry name" value="EGF_1"/>
    <property type="match status" value="18"/>
</dbReference>
<feature type="domain" description="EGF-like" evidence="19">
    <location>
        <begin position="1063"/>
        <end position="1099"/>
    </location>
</feature>
<dbReference type="CDD" id="cd00054">
    <property type="entry name" value="EGF_CA"/>
    <property type="match status" value="15"/>
</dbReference>
<feature type="domain" description="EGF-like" evidence="19">
    <location>
        <begin position="931"/>
        <end position="967"/>
    </location>
</feature>
<dbReference type="InterPro" id="IPR000742">
    <property type="entry name" value="EGF"/>
</dbReference>
<feature type="domain" description="EGF-like" evidence="19">
    <location>
        <begin position="1986"/>
        <end position="2026"/>
    </location>
</feature>
<feature type="domain" description="EGF-like" evidence="19">
    <location>
        <begin position="667"/>
        <end position="703"/>
    </location>
</feature>
<dbReference type="Pfam" id="PF01414">
    <property type="entry name" value="DSL"/>
    <property type="match status" value="5"/>
</dbReference>
<feature type="disulfide bond" evidence="14">
    <location>
        <begin position="1617"/>
        <end position="1626"/>
    </location>
</feature>
<keyword evidence="3" id="KW-1003">Cell membrane</keyword>
<reference evidence="21" key="1">
    <citation type="submission" date="2022-03" db="EMBL/GenBank/DDBJ databases">
        <authorList>
            <person name="Martin C."/>
        </authorList>
    </citation>
    <scope>NUCLEOTIDE SEQUENCE</scope>
</reference>
<evidence type="ECO:0000256" key="1">
    <source>
        <dbReference type="ARBA" id="ARBA00004251"/>
    </source>
</evidence>
<evidence type="ECO:0000256" key="18">
    <source>
        <dbReference type="SAM" id="SignalP"/>
    </source>
</evidence>
<dbReference type="PROSITE" id="PS50026">
    <property type="entry name" value="EGF_3"/>
    <property type="match status" value="17"/>
</dbReference>
<keyword evidence="4 14" id="KW-0245">EGF-like domain</keyword>
<keyword evidence="9" id="KW-0106">Calcium</keyword>
<evidence type="ECO:0000256" key="7">
    <source>
        <dbReference type="ARBA" id="ARBA00022737"/>
    </source>
</evidence>
<evidence type="ECO:0000256" key="4">
    <source>
        <dbReference type="ARBA" id="ARBA00022536"/>
    </source>
</evidence>
<feature type="disulfide bond" evidence="14">
    <location>
        <begin position="297"/>
        <end position="306"/>
    </location>
</feature>
<evidence type="ECO:0000256" key="13">
    <source>
        <dbReference type="ARBA" id="ARBA00023180"/>
    </source>
</evidence>
<feature type="disulfide bond" evidence="14">
    <location>
        <begin position="1749"/>
        <end position="1758"/>
    </location>
</feature>
<evidence type="ECO:0000259" key="19">
    <source>
        <dbReference type="PROSITE" id="PS50026"/>
    </source>
</evidence>
<dbReference type="Proteomes" id="UP000749559">
    <property type="component" value="Unassembled WGS sequence"/>
</dbReference>
<feature type="disulfide bond" evidence="14">
    <location>
        <begin position="825"/>
        <end position="834"/>
    </location>
</feature>
<feature type="disulfide bond" evidence="14">
    <location>
        <begin position="957"/>
        <end position="966"/>
    </location>
</feature>
<feature type="disulfide bond" evidence="14">
    <location>
        <begin position="166"/>
        <end position="175"/>
    </location>
</feature>
<feature type="domain" description="EGF-like" evidence="19">
    <location>
        <begin position="271"/>
        <end position="307"/>
    </location>
</feature>
<comment type="caution">
    <text evidence="14">Lacks conserved residue(s) required for the propagation of feature annotation.</text>
</comment>
<dbReference type="InterPro" id="IPR001881">
    <property type="entry name" value="EGF-like_Ca-bd_dom"/>
</dbReference>
<dbReference type="GO" id="GO:0030154">
    <property type="term" value="P:cell differentiation"/>
    <property type="evidence" value="ECO:0007669"/>
    <property type="project" value="UniProtKB-KW"/>
</dbReference>
<comment type="caution">
    <text evidence="21">The sequence shown here is derived from an EMBL/GenBank/DDBJ whole genome shotgun (WGS) entry which is preliminary data.</text>
</comment>
<dbReference type="FunFam" id="2.10.25.10:FF:000143">
    <property type="entry name" value="Protein crumbs 1"/>
    <property type="match status" value="1"/>
</dbReference>
<evidence type="ECO:0000256" key="17">
    <source>
        <dbReference type="SAM" id="Phobius"/>
    </source>
</evidence>
<dbReference type="Pfam" id="PF12661">
    <property type="entry name" value="hEGF"/>
    <property type="match status" value="2"/>
</dbReference>
<comment type="function">
    <text evidence="16">Putative Notch ligand involved in the mediation of Notch signaling.</text>
</comment>
<dbReference type="PROSITE" id="PS00010">
    <property type="entry name" value="ASX_HYDROXYL"/>
    <property type="match status" value="1"/>
</dbReference>
<dbReference type="InterPro" id="IPR013032">
    <property type="entry name" value="EGF-like_CS"/>
</dbReference>
<dbReference type="SUPFAM" id="SSF57196">
    <property type="entry name" value="EGF/Laminin"/>
    <property type="match status" value="17"/>
</dbReference>
<evidence type="ECO:0000256" key="14">
    <source>
        <dbReference type="PROSITE-ProRule" id="PRU00076"/>
    </source>
</evidence>
<feature type="transmembrane region" description="Helical" evidence="17">
    <location>
        <begin position="2610"/>
        <end position="2634"/>
    </location>
</feature>
<feature type="domain" description="EGF-like" evidence="19">
    <location>
        <begin position="2243"/>
        <end position="2280"/>
    </location>
</feature>
<feature type="disulfide bond" evidence="14">
    <location>
        <begin position="1353"/>
        <end position="1362"/>
    </location>
</feature>
<protein>
    <recommendedName>
        <fullName evidence="16">Delta-like protein</fullName>
    </recommendedName>
</protein>
<evidence type="ECO:0000256" key="5">
    <source>
        <dbReference type="ARBA" id="ARBA00022692"/>
    </source>
</evidence>
<dbReference type="InterPro" id="IPR051022">
    <property type="entry name" value="Notch_Cell-Fate_Det"/>
</dbReference>
<dbReference type="InterPro" id="IPR000152">
    <property type="entry name" value="EGF-type_Asp/Asn_hydroxyl_site"/>
</dbReference>
<feature type="disulfide bond" evidence="14">
    <location>
        <begin position="1485"/>
        <end position="1494"/>
    </location>
</feature>
<feature type="disulfide bond" evidence="15">
    <location>
        <begin position="1910"/>
        <end position="1922"/>
    </location>
</feature>
<feature type="domain" description="EGF-like" evidence="19">
    <location>
        <begin position="403"/>
        <end position="439"/>
    </location>
</feature>
<evidence type="ECO:0000256" key="6">
    <source>
        <dbReference type="ARBA" id="ARBA00022729"/>
    </source>
</evidence>
<dbReference type="PROSITE" id="PS51051">
    <property type="entry name" value="DSL"/>
    <property type="match status" value="1"/>
</dbReference>
<feature type="disulfide bond" evidence="14">
    <location>
        <begin position="561"/>
        <end position="570"/>
    </location>
</feature>
<dbReference type="GO" id="GO:0023052">
    <property type="term" value="P:signaling"/>
    <property type="evidence" value="ECO:0007669"/>
    <property type="project" value="UniProtKB-ARBA"/>
</dbReference>
<feature type="disulfide bond" evidence="14">
    <location>
        <begin position="2566"/>
        <end position="2575"/>
    </location>
</feature>
<dbReference type="SMART" id="SM00051">
    <property type="entry name" value="DSL"/>
    <property type="match status" value="5"/>
</dbReference>
<keyword evidence="2 16" id="KW-0217">Developmental protein</keyword>
<evidence type="ECO:0000259" key="20">
    <source>
        <dbReference type="PROSITE" id="PS51051"/>
    </source>
</evidence>
<feature type="domain" description="EGF-like" evidence="19">
    <location>
        <begin position="1327"/>
        <end position="1363"/>
    </location>
</feature>
<feature type="signal peptide" evidence="18">
    <location>
        <begin position="1"/>
        <end position="17"/>
    </location>
</feature>
<dbReference type="EMBL" id="CAIIXF020000001">
    <property type="protein sequence ID" value="CAH1772365.1"/>
    <property type="molecule type" value="Genomic_DNA"/>
</dbReference>
<evidence type="ECO:0000256" key="3">
    <source>
        <dbReference type="ARBA" id="ARBA00022475"/>
    </source>
</evidence>
<keyword evidence="22" id="KW-1185">Reference proteome</keyword>
<feature type="domain" description="EGF-like" evidence="19">
    <location>
        <begin position="1855"/>
        <end position="1891"/>
    </location>
</feature>
<evidence type="ECO:0000256" key="2">
    <source>
        <dbReference type="ARBA" id="ARBA00022473"/>
    </source>
</evidence>
<evidence type="ECO:0000313" key="22">
    <source>
        <dbReference type="Proteomes" id="UP000749559"/>
    </source>
</evidence>